<gene>
    <name evidence="3" type="primary">LOC120111193</name>
</gene>
<accession>A0A8B9AK62</accession>
<reference evidence="2" key="1">
    <citation type="journal article" date="2019" name="Nat. Commun.">
        <title>Genome-wide association mapping of date palm fruit traits.</title>
        <authorList>
            <person name="Hazzouri K.M."/>
            <person name="Gros-Balthazard M."/>
            <person name="Flowers J.M."/>
            <person name="Copetti D."/>
            <person name="Lemansour A."/>
            <person name="Lebrun M."/>
            <person name="Masmoudi K."/>
            <person name="Ferrand S."/>
            <person name="Dhar M.I."/>
            <person name="Fresquez Z.A."/>
            <person name="Rosas U."/>
            <person name="Zhang J."/>
            <person name="Talag J."/>
            <person name="Lee S."/>
            <person name="Kudrna D."/>
            <person name="Powell R.F."/>
            <person name="Leitch I.J."/>
            <person name="Krueger R.R."/>
            <person name="Wing R.A."/>
            <person name="Amiri K.M.A."/>
            <person name="Purugganan M.D."/>
        </authorList>
    </citation>
    <scope>NUCLEOTIDE SEQUENCE [LARGE SCALE GENOMIC DNA]</scope>
    <source>
        <strain evidence="2">cv. Khalas</strain>
    </source>
</reference>
<protein>
    <submittedName>
        <fullName evidence="3">Leucine-rich repeat extensin-like protein 3</fullName>
    </submittedName>
</protein>
<feature type="region of interest" description="Disordered" evidence="1">
    <location>
        <begin position="63"/>
        <end position="232"/>
    </location>
</feature>
<name>A0A8B9AK62_PHODC</name>
<dbReference type="PANTHER" id="PTHR31805">
    <property type="entry name" value="RECEPTOR-LIKE KINASE, PUTATIVE (DUF1421)-RELATED"/>
    <property type="match status" value="1"/>
</dbReference>
<dbReference type="KEGG" id="pda:120111193"/>
<dbReference type="PANTHER" id="PTHR31805:SF14">
    <property type="entry name" value="RECEPTOR-LIKE KINASE, PUTATIVE (DUF1421)-RELATED"/>
    <property type="match status" value="1"/>
</dbReference>
<dbReference type="AlphaFoldDB" id="A0A8B9AK62"/>
<feature type="compositionally biased region" description="Low complexity" evidence="1">
    <location>
        <begin position="187"/>
        <end position="196"/>
    </location>
</feature>
<evidence type="ECO:0000313" key="3">
    <source>
        <dbReference type="RefSeq" id="XP_038983679.1"/>
    </source>
</evidence>
<sequence>MVNVRDPNITFQNILHAYKDPFQNKDLSHAIHLGFYGAKKDLLFQTGVQVLRDKQDIAEAQPQLAKLHASKSEQSPEKASTGQPDCRQQVASPPQPVQQPLQALAAPPQPSPHPSSLVPHAPPPPQQQNPSPVVLYPSQLPQPQMPAIQSLAQEPCLPAPVQSIESTHQQYQMPVEQPQPPPPPQQYQPAPQLQQPNSQPIQTPQAPNPPLLQAPLTHPLEESSPYMPPSQS</sequence>
<dbReference type="Proteomes" id="UP000228380">
    <property type="component" value="Chromosome 6"/>
</dbReference>
<dbReference type="RefSeq" id="XP_038983679.1">
    <property type="nucleotide sequence ID" value="XM_039127751.1"/>
</dbReference>
<keyword evidence="2" id="KW-1185">Reference proteome</keyword>
<evidence type="ECO:0000256" key="1">
    <source>
        <dbReference type="SAM" id="MobiDB-lite"/>
    </source>
</evidence>
<feature type="compositionally biased region" description="Low complexity" evidence="1">
    <location>
        <begin position="88"/>
        <end position="106"/>
    </location>
</feature>
<dbReference type="GeneID" id="120111193"/>
<reference evidence="3" key="2">
    <citation type="submission" date="2025-08" db="UniProtKB">
        <authorList>
            <consortium name="RefSeq"/>
        </authorList>
    </citation>
    <scope>IDENTIFICATION</scope>
    <source>
        <tissue evidence="3">Young leaves</tissue>
    </source>
</reference>
<organism evidence="2 3">
    <name type="scientific">Phoenix dactylifera</name>
    <name type="common">Date palm</name>
    <dbReference type="NCBI Taxonomy" id="42345"/>
    <lineage>
        <taxon>Eukaryota</taxon>
        <taxon>Viridiplantae</taxon>
        <taxon>Streptophyta</taxon>
        <taxon>Embryophyta</taxon>
        <taxon>Tracheophyta</taxon>
        <taxon>Spermatophyta</taxon>
        <taxon>Magnoliopsida</taxon>
        <taxon>Liliopsida</taxon>
        <taxon>Arecaceae</taxon>
        <taxon>Coryphoideae</taxon>
        <taxon>Phoeniceae</taxon>
        <taxon>Phoenix</taxon>
    </lineage>
</organism>
<evidence type="ECO:0000313" key="2">
    <source>
        <dbReference type="Proteomes" id="UP000228380"/>
    </source>
</evidence>
<proteinExistence type="predicted"/>
<feature type="compositionally biased region" description="Pro residues" evidence="1">
    <location>
        <begin position="177"/>
        <end position="186"/>
    </location>
</feature>